<dbReference type="SMART" id="SM00487">
    <property type="entry name" value="DEXDc"/>
    <property type="match status" value="1"/>
</dbReference>
<evidence type="ECO:0000256" key="1">
    <source>
        <dbReference type="ARBA" id="ARBA00012552"/>
    </source>
</evidence>
<comment type="catalytic activity">
    <reaction evidence="6">
        <text>ATP + H2O = ADP + phosphate + H(+)</text>
        <dbReference type="Rhea" id="RHEA:13065"/>
        <dbReference type="ChEBI" id="CHEBI:15377"/>
        <dbReference type="ChEBI" id="CHEBI:15378"/>
        <dbReference type="ChEBI" id="CHEBI:30616"/>
        <dbReference type="ChEBI" id="CHEBI:43474"/>
        <dbReference type="ChEBI" id="CHEBI:456216"/>
        <dbReference type="EC" id="3.6.4.13"/>
    </reaction>
</comment>
<dbReference type="Pfam" id="PF04408">
    <property type="entry name" value="WHD_HA2"/>
    <property type="match status" value="1"/>
</dbReference>
<dbReference type="SMART" id="SM00490">
    <property type="entry name" value="HELICc"/>
    <property type="match status" value="1"/>
</dbReference>
<evidence type="ECO:0000256" key="3">
    <source>
        <dbReference type="ARBA" id="ARBA00022801"/>
    </source>
</evidence>
<sequence>MTNSTKFTPKKAFVNSPASNGPPPASSPNGTGLPSTAPAGPLANGKPTPATLPDPDKYATVPRQHEAERKRLPIYGARQAILDAIQRNASVVIVGETGSGKTTQIPQFILEAGLAKYGGIAVTQPRRVAATSLARRVAEEVGTPLGKRVGYTVRFDDKSSPSTKLKYLTDGMLMREILSDPLLHRYNYILLDEAHERTLRTDILFGMLKEIQQTRRQMCKDRKAQWYRQRVSDEARRGSGPPAEANGTDLDLGEHAVGGAVSTDAAETISAGNGQPRFVHELKIIIMSATLDAERFAAYFDHAKILYVAGRQFPVRVYNSLEPQTDYLDAAFVASLQIHTEQGPGDILIFLTGQEEIETLEKLLTDHRALLPRDAADILICPLFAALPPAQQAKVFNPAPPNTRKIILATNIAETSITLPGIRYVLDTGVHKARGYNSKVGIESLLVEPISKSSARQRTGRAGREALGFCYRLYTEDSFMALEEDSVPEILRCNLAAAVLQLKAAGVRDVLRFDYMDRPPKLALLRALEQLYSLAALDDTGALTKLGTWMAEFPLDPCYAKVLYESRALQCTTEIIDIISLLSVDNLFVAPFHKREEANEARNKFISPDGDHLTYLNLLRAYQAVKGDIRWCHENYVNARGIQHALEVRKQLRQVCTRVGMDPNVSCGVDLDRVLQCFVTGFFHQTALLQPDGTYKSVIGSQFVRIHPASTLFNSRREAILFNELVFTTKLYVRGVSAIQANWIPEASPNYLKRGQPKSKLAPSSSIE</sequence>
<feature type="region of interest" description="Disordered" evidence="7">
    <location>
        <begin position="230"/>
        <end position="253"/>
    </location>
</feature>
<dbReference type="Proteomes" id="UP001150569">
    <property type="component" value="Unassembled WGS sequence"/>
</dbReference>
<name>A0A9W7ZNJ8_9FUNG</name>
<dbReference type="Pfam" id="PF13401">
    <property type="entry name" value="AAA_22"/>
    <property type="match status" value="1"/>
</dbReference>
<keyword evidence="2" id="KW-0547">Nucleotide-binding</keyword>
<organism evidence="10 11">
    <name type="scientific">Tieghemiomyces parasiticus</name>
    <dbReference type="NCBI Taxonomy" id="78921"/>
    <lineage>
        <taxon>Eukaryota</taxon>
        <taxon>Fungi</taxon>
        <taxon>Fungi incertae sedis</taxon>
        <taxon>Zoopagomycota</taxon>
        <taxon>Kickxellomycotina</taxon>
        <taxon>Dimargaritomycetes</taxon>
        <taxon>Dimargaritales</taxon>
        <taxon>Dimargaritaceae</taxon>
        <taxon>Tieghemiomyces</taxon>
    </lineage>
</organism>
<dbReference type="InterPro" id="IPR011709">
    <property type="entry name" value="DEAD-box_helicase_OB_fold"/>
</dbReference>
<dbReference type="GO" id="GO:0003724">
    <property type="term" value="F:RNA helicase activity"/>
    <property type="evidence" value="ECO:0007669"/>
    <property type="project" value="UniProtKB-EC"/>
</dbReference>
<gene>
    <name evidence="10" type="primary">prh1_2</name>
    <name evidence="10" type="ORF">IWQ60_011289</name>
</gene>
<dbReference type="CDD" id="cd18791">
    <property type="entry name" value="SF2_C_RHA"/>
    <property type="match status" value="1"/>
</dbReference>
<dbReference type="GO" id="GO:0005730">
    <property type="term" value="C:nucleolus"/>
    <property type="evidence" value="ECO:0007669"/>
    <property type="project" value="TreeGrafter"/>
</dbReference>
<protein>
    <recommendedName>
        <fullName evidence="1">RNA helicase</fullName>
        <ecNumber evidence="1">3.6.4.13</ecNumber>
    </recommendedName>
</protein>
<keyword evidence="3 10" id="KW-0378">Hydrolase</keyword>
<dbReference type="OrthoDB" id="10253254at2759"/>
<feature type="region of interest" description="Disordered" evidence="7">
    <location>
        <begin position="1"/>
        <end position="71"/>
    </location>
</feature>
<dbReference type="EMBL" id="JANBPT010001241">
    <property type="protein sequence ID" value="KAJ1909218.1"/>
    <property type="molecule type" value="Genomic_DNA"/>
</dbReference>
<dbReference type="InterPro" id="IPR049945">
    <property type="entry name" value="AAA_22"/>
</dbReference>
<feature type="domain" description="Helicase C-terminal" evidence="9">
    <location>
        <begin position="327"/>
        <end position="506"/>
    </location>
</feature>
<dbReference type="InterPro" id="IPR001650">
    <property type="entry name" value="Helicase_C-like"/>
</dbReference>
<accession>A0A9W7ZNJ8</accession>
<evidence type="ECO:0000256" key="2">
    <source>
        <dbReference type="ARBA" id="ARBA00022741"/>
    </source>
</evidence>
<dbReference type="Pfam" id="PF00271">
    <property type="entry name" value="Helicase_C"/>
    <property type="match status" value="1"/>
</dbReference>
<dbReference type="PANTHER" id="PTHR18934:SF118">
    <property type="entry name" value="ATP-DEPENDENT RNA HELICASE DHX33"/>
    <property type="match status" value="1"/>
</dbReference>
<dbReference type="Pfam" id="PF21010">
    <property type="entry name" value="HA2_C"/>
    <property type="match status" value="1"/>
</dbReference>
<dbReference type="InterPro" id="IPR014001">
    <property type="entry name" value="Helicase_ATP-bd"/>
</dbReference>
<evidence type="ECO:0000256" key="6">
    <source>
        <dbReference type="ARBA" id="ARBA00047984"/>
    </source>
</evidence>
<dbReference type="InterPro" id="IPR048333">
    <property type="entry name" value="HA2_WH"/>
</dbReference>
<dbReference type="GO" id="GO:0003725">
    <property type="term" value="F:double-stranded RNA binding"/>
    <property type="evidence" value="ECO:0007669"/>
    <property type="project" value="TreeGrafter"/>
</dbReference>
<evidence type="ECO:0000256" key="5">
    <source>
        <dbReference type="ARBA" id="ARBA00022840"/>
    </source>
</evidence>
<dbReference type="EC" id="3.6.4.13" evidence="1"/>
<keyword evidence="11" id="KW-1185">Reference proteome</keyword>
<dbReference type="SUPFAM" id="SSF52540">
    <property type="entry name" value="P-loop containing nucleoside triphosphate hydrolases"/>
    <property type="match status" value="1"/>
</dbReference>
<reference evidence="10" key="1">
    <citation type="submission" date="2022-07" db="EMBL/GenBank/DDBJ databases">
        <title>Phylogenomic reconstructions and comparative analyses of Kickxellomycotina fungi.</title>
        <authorList>
            <person name="Reynolds N.K."/>
            <person name="Stajich J.E."/>
            <person name="Barry K."/>
            <person name="Grigoriev I.V."/>
            <person name="Crous P."/>
            <person name="Smith M.E."/>
        </authorList>
    </citation>
    <scope>NUCLEOTIDE SEQUENCE</scope>
    <source>
        <strain evidence="10">RSA 861</strain>
    </source>
</reference>
<dbReference type="FunFam" id="3.40.50.300:FF:000145">
    <property type="entry name" value="probable ATP-dependent RNA helicase DHX40"/>
    <property type="match status" value="1"/>
</dbReference>
<evidence type="ECO:0000313" key="10">
    <source>
        <dbReference type="EMBL" id="KAJ1909218.1"/>
    </source>
</evidence>
<dbReference type="Pfam" id="PF07717">
    <property type="entry name" value="OB_NTP_bind"/>
    <property type="match status" value="1"/>
</dbReference>
<dbReference type="InterPro" id="IPR027417">
    <property type="entry name" value="P-loop_NTPase"/>
</dbReference>
<dbReference type="PANTHER" id="PTHR18934">
    <property type="entry name" value="ATP-DEPENDENT RNA HELICASE"/>
    <property type="match status" value="1"/>
</dbReference>
<feature type="domain" description="Helicase ATP-binding" evidence="8">
    <location>
        <begin position="82"/>
        <end position="309"/>
    </location>
</feature>
<dbReference type="SMART" id="SM00847">
    <property type="entry name" value="HA2"/>
    <property type="match status" value="1"/>
</dbReference>
<evidence type="ECO:0000313" key="11">
    <source>
        <dbReference type="Proteomes" id="UP001150569"/>
    </source>
</evidence>
<dbReference type="PROSITE" id="PS51192">
    <property type="entry name" value="HELICASE_ATP_BIND_1"/>
    <property type="match status" value="1"/>
</dbReference>
<evidence type="ECO:0000259" key="9">
    <source>
        <dbReference type="PROSITE" id="PS51194"/>
    </source>
</evidence>
<comment type="caution">
    <text evidence="10">The sequence shown here is derived from an EMBL/GenBank/DDBJ whole genome shotgun (WGS) entry which is preliminary data.</text>
</comment>
<dbReference type="AlphaFoldDB" id="A0A9W7ZNJ8"/>
<dbReference type="GO" id="GO:0045943">
    <property type="term" value="P:positive regulation of transcription by RNA polymerase I"/>
    <property type="evidence" value="ECO:0007669"/>
    <property type="project" value="TreeGrafter"/>
</dbReference>
<dbReference type="Gene3D" id="3.40.50.300">
    <property type="entry name" value="P-loop containing nucleotide triphosphate hydrolases"/>
    <property type="match status" value="2"/>
</dbReference>
<evidence type="ECO:0000256" key="7">
    <source>
        <dbReference type="SAM" id="MobiDB-lite"/>
    </source>
</evidence>
<proteinExistence type="predicted"/>
<keyword evidence="4 10" id="KW-0347">Helicase</keyword>
<dbReference type="GO" id="GO:0005524">
    <property type="term" value="F:ATP binding"/>
    <property type="evidence" value="ECO:0007669"/>
    <property type="project" value="UniProtKB-KW"/>
</dbReference>
<dbReference type="PROSITE" id="PS51194">
    <property type="entry name" value="HELICASE_CTER"/>
    <property type="match status" value="1"/>
</dbReference>
<evidence type="ECO:0000259" key="8">
    <source>
        <dbReference type="PROSITE" id="PS51192"/>
    </source>
</evidence>
<evidence type="ECO:0000256" key="4">
    <source>
        <dbReference type="ARBA" id="ARBA00022806"/>
    </source>
</evidence>
<dbReference type="InterPro" id="IPR007502">
    <property type="entry name" value="Helicase-assoc_dom"/>
</dbReference>
<dbReference type="Gene3D" id="1.20.120.1080">
    <property type="match status" value="1"/>
</dbReference>
<keyword evidence="5" id="KW-0067">ATP-binding</keyword>
<dbReference type="GO" id="GO:0016887">
    <property type="term" value="F:ATP hydrolysis activity"/>
    <property type="evidence" value="ECO:0007669"/>
    <property type="project" value="InterPro"/>
</dbReference>